<evidence type="ECO:0000313" key="3">
    <source>
        <dbReference type="EMBL" id="SMD43002.1"/>
    </source>
</evidence>
<keyword evidence="1" id="KW-0732">Signal</keyword>
<proteinExistence type="predicted"/>
<evidence type="ECO:0000256" key="1">
    <source>
        <dbReference type="SAM" id="SignalP"/>
    </source>
</evidence>
<reference evidence="4" key="1">
    <citation type="submission" date="2017-04" db="EMBL/GenBank/DDBJ databases">
        <authorList>
            <person name="Varghese N."/>
            <person name="Submissions S."/>
        </authorList>
    </citation>
    <scope>NUCLEOTIDE SEQUENCE [LARGE SCALE GENOMIC DNA]</scope>
    <source>
        <strain evidence="4">DSM 16537</strain>
    </source>
</reference>
<dbReference type="InterPro" id="IPR004843">
    <property type="entry name" value="Calcineurin-like_PHP"/>
</dbReference>
<gene>
    <name evidence="3" type="ORF">SAMN00777080_1573</name>
</gene>
<dbReference type="OrthoDB" id="7550081at2"/>
<dbReference type="PANTHER" id="PTHR46546">
    <property type="entry name" value="SHEWANELLA-LIKE PROTEIN PHOSPHATASE 1"/>
    <property type="match status" value="1"/>
</dbReference>
<dbReference type="STRING" id="758820.SAMN00777080_1573"/>
<sequence>MAMNRLLIIILSLLIFIAFSIHVHAQKTDTGISEPPYIYWLDGKLHAKWVENGKLKHQENLNLDFPKKYLGLGVDTEVLTNSFLKTAGTTQKYSKVSNITVISDIHGQYDLMVELLKNQGVIDENLNWKYGKGHLVINGDILDRGDKVTEILWLAFKLEQQAIKAGGKLHYLLGNHELMVLTGDHRYMNQKYVQAAEIMGTSFTDLYGFNSVLGHWIRQCPTIVSINDLLFVHAGISPEFFNRGYDAKKVNKIFFDQILSPLPIKPNQEEDYLFLTGVDGPVWYRGYFEEGALTEQFIDETLAFFKTNRIIVGHTSFETVTTHFGGKIIGVDSSVKNGEYGEVLIIENGIKFRGTKSGERIKLEANTD</sequence>
<keyword evidence="4" id="KW-1185">Reference proteome</keyword>
<dbReference type="SUPFAM" id="SSF56300">
    <property type="entry name" value="Metallo-dependent phosphatases"/>
    <property type="match status" value="1"/>
</dbReference>
<accession>A0A1W2H2Y7</accession>
<dbReference type="Pfam" id="PF00149">
    <property type="entry name" value="Metallophos"/>
    <property type="match status" value="1"/>
</dbReference>
<dbReference type="EMBL" id="LT838813">
    <property type="protein sequence ID" value="SMD43002.1"/>
    <property type="molecule type" value="Genomic_DNA"/>
</dbReference>
<name>A0A1W2H2Y7_9BACT</name>
<evidence type="ECO:0000313" key="4">
    <source>
        <dbReference type="Proteomes" id="UP000192333"/>
    </source>
</evidence>
<feature type="chain" id="PRO_5013252697" evidence="1">
    <location>
        <begin position="26"/>
        <end position="368"/>
    </location>
</feature>
<protein>
    <submittedName>
        <fullName evidence="3">Calcineurin-like phosphoesterase</fullName>
    </submittedName>
</protein>
<feature type="domain" description="Calcineurin-like phosphoesterase" evidence="2">
    <location>
        <begin position="98"/>
        <end position="315"/>
    </location>
</feature>
<feature type="signal peptide" evidence="1">
    <location>
        <begin position="1"/>
        <end position="25"/>
    </location>
</feature>
<evidence type="ECO:0000259" key="2">
    <source>
        <dbReference type="Pfam" id="PF00149"/>
    </source>
</evidence>
<dbReference type="PANTHER" id="PTHR46546:SF4">
    <property type="entry name" value="SHEWANELLA-LIKE PROTEIN PHOSPHATASE 1"/>
    <property type="match status" value="1"/>
</dbReference>
<dbReference type="InterPro" id="IPR006186">
    <property type="entry name" value="Ser/Thr-sp_prot-phosphatase"/>
</dbReference>
<dbReference type="AlphaFoldDB" id="A0A1W2H2Y7"/>
<dbReference type="InterPro" id="IPR029052">
    <property type="entry name" value="Metallo-depent_PP-like"/>
</dbReference>
<organism evidence="3 4">
    <name type="scientific">Aquiflexum balticum DSM 16537</name>
    <dbReference type="NCBI Taxonomy" id="758820"/>
    <lineage>
        <taxon>Bacteria</taxon>
        <taxon>Pseudomonadati</taxon>
        <taxon>Bacteroidota</taxon>
        <taxon>Cytophagia</taxon>
        <taxon>Cytophagales</taxon>
        <taxon>Cyclobacteriaceae</taxon>
        <taxon>Aquiflexum</taxon>
    </lineage>
</organism>
<dbReference type="Gene3D" id="3.60.21.10">
    <property type="match status" value="1"/>
</dbReference>
<dbReference type="PRINTS" id="PR00114">
    <property type="entry name" value="STPHPHTASE"/>
</dbReference>
<dbReference type="Proteomes" id="UP000192333">
    <property type="component" value="Chromosome I"/>
</dbReference>
<dbReference type="GO" id="GO:0016787">
    <property type="term" value="F:hydrolase activity"/>
    <property type="evidence" value="ECO:0007669"/>
    <property type="project" value="InterPro"/>
</dbReference>